<dbReference type="PANTHER" id="PTHR35807">
    <property type="entry name" value="TRANSCRIPTIONAL REGULATOR REDD-RELATED"/>
    <property type="match status" value="1"/>
</dbReference>
<dbReference type="Gene3D" id="1.25.40.1040">
    <property type="match status" value="1"/>
</dbReference>
<dbReference type="Pfam" id="PF13191">
    <property type="entry name" value="AAA_16"/>
    <property type="match status" value="1"/>
</dbReference>
<dbReference type="OrthoDB" id="24021at2"/>
<dbReference type="SUPFAM" id="SSF52540">
    <property type="entry name" value="P-loop containing nucleoside triphosphate hydrolases"/>
    <property type="match status" value="1"/>
</dbReference>
<dbReference type="SMART" id="SM01043">
    <property type="entry name" value="BTAD"/>
    <property type="match status" value="1"/>
</dbReference>
<evidence type="ECO:0000313" key="3">
    <source>
        <dbReference type="Proteomes" id="UP000265800"/>
    </source>
</evidence>
<sequence>MLQIKLLGSPRIIREGQEVTLPRKAVALLAYLALEGDQPRSRLVGLLWGSQAEAEARHSLRQVLYQIGKSSAGPHLRAGRERLGLEDFWLDVQVFREQVEKQDWPQALVSYRGALLEGFELEEGGFAEWLGEWRERLGRLWVKAQEGRAGALLASGQTPAALEHYLELIRYDPLQEHFHREAMRLYAALGQTEAALGQYRRLCEVLRQELALEPLPETQALAEQIRRRKAAPQVQPKAPQGPFLYPPLVGREAALEGLEAAWQAGSILLIAGPAGVGKTRLAQAFLADKGPYTVLEGQPGDGLTPYASMTRWLHRALDTNPGVSLKSWVRLEASRLVPGLSDIPPPPLDEAGQMRFFAALGELLALAGSPVFLSEDAHYSDPWSLRALAAGLGGARLIATFRPDELAPEVARRYQDWRQSQVAVWLELEPLSEPQVAELVARLSGRPAQLFPRRLYQATGGNPLFVVETLRGLFESGALRLGEGDVWETPYDETTHDYAELPIAPSVRQVILARLERQGAAVGRCLEVAALVADGSFDCTLLAEATALSDWEVSEALEQARRARLIDPAPEGYRFSHDLMARAIAEALGPDRRRLISARLARHYAGRGAHPARVAGYFEAAGQLQEAADWWFQAAQQAHSLRAYCEADGYYRQALEAMPSGHPRRFEAASRRFYLGRQVGLASPEAQLEQLEGLQQMAQTALEQAQVWFFRSMALDDRHDLAGALEASRQAYRYALQVSVAEAFYPLVFVTHYQRDLGLLEEAYQDGLEALKLAQSLTPYHQIEALLCHSLTLMLSGQPEAALALTAQAEAQMQRHTPAPSSFWLLQERVGGVRARVLNSLGRFDEAAAQVEALVEKSRQAGVQR</sequence>
<proteinExistence type="predicted"/>
<feature type="domain" description="Bacterial transcriptional activator" evidence="1">
    <location>
        <begin position="90"/>
        <end position="226"/>
    </location>
</feature>
<dbReference type="InterPro" id="IPR051677">
    <property type="entry name" value="AfsR-DnrI-RedD_regulator"/>
</dbReference>
<comment type="caution">
    <text evidence="2">The sequence shown here is derived from an EMBL/GenBank/DDBJ whole genome shotgun (WGS) entry which is preliminary data.</text>
</comment>
<dbReference type="SUPFAM" id="SSF48452">
    <property type="entry name" value="TPR-like"/>
    <property type="match status" value="2"/>
</dbReference>
<dbReference type="InterPro" id="IPR036388">
    <property type="entry name" value="WH-like_DNA-bd_sf"/>
</dbReference>
<reference evidence="2 3" key="1">
    <citation type="submission" date="2018-08" db="EMBL/GenBank/DDBJ databases">
        <title>Meiothermus luteus KCTC 52599 genome sequencing project.</title>
        <authorList>
            <person name="Da Costa M.S."/>
            <person name="Albuquerque L."/>
            <person name="Raposo P."/>
            <person name="Froufe H.J.C."/>
            <person name="Barroso C.S."/>
            <person name="Egas C."/>
        </authorList>
    </citation>
    <scope>NUCLEOTIDE SEQUENCE [LARGE SCALE GENOMIC DNA]</scope>
    <source>
        <strain evidence="2 3">KCTC 52599</strain>
    </source>
</reference>
<evidence type="ECO:0000313" key="2">
    <source>
        <dbReference type="EMBL" id="RIH84653.1"/>
    </source>
</evidence>
<dbReference type="RefSeq" id="WP_119360407.1">
    <property type="nucleotide sequence ID" value="NZ_QWKZ01000057.1"/>
</dbReference>
<dbReference type="Gene3D" id="3.40.50.300">
    <property type="entry name" value="P-loop containing nucleotide triphosphate hydrolases"/>
    <property type="match status" value="1"/>
</dbReference>
<dbReference type="InterPro" id="IPR005158">
    <property type="entry name" value="BTAD"/>
</dbReference>
<dbReference type="InterPro" id="IPR011990">
    <property type="entry name" value="TPR-like_helical_dom_sf"/>
</dbReference>
<name>A0A399EMD2_9DEIN</name>
<accession>A0A399EMD2</accession>
<dbReference type="Pfam" id="PF03704">
    <property type="entry name" value="BTAD"/>
    <property type="match status" value="1"/>
</dbReference>
<dbReference type="InterPro" id="IPR041664">
    <property type="entry name" value="AAA_16"/>
</dbReference>
<evidence type="ECO:0000259" key="1">
    <source>
        <dbReference type="SMART" id="SM01043"/>
    </source>
</evidence>
<dbReference type="Gene3D" id="1.10.10.10">
    <property type="entry name" value="Winged helix-like DNA-binding domain superfamily/Winged helix DNA-binding domain"/>
    <property type="match status" value="1"/>
</dbReference>
<dbReference type="Proteomes" id="UP000265800">
    <property type="component" value="Unassembled WGS sequence"/>
</dbReference>
<dbReference type="AlphaFoldDB" id="A0A399EMD2"/>
<gene>
    <name evidence="2" type="ORF">Mlute_01817</name>
</gene>
<protein>
    <submittedName>
        <fullName evidence="2">Bacterial transcriptional activator domain protein</fullName>
    </submittedName>
</protein>
<dbReference type="InterPro" id="IPR027417">
    <property type="entry name" value="P-loop_NTPase"/>
</dbReference>
<dbReference type="EMBL" id="QWKZ01000057">
    <property type="protein sequence ID" value="RIH84653.1"/>
    <property type="molecule type" value="Genomic_DNA"/>
</dbReference>
<keyword evidence="3" id="KW-1185">Reference proteome</keyword>
<organism evidence="2 3">
    <name type="scientific">Meiothermus luteus</name>
    <dbReference type="NCBI Taxonomy" id="2026184"/>
    <lineage>
        <taxon>Bacteria</taxon>
        <taxon>Thermotogati</taxon>
        <taxon>Deinococcota</taxon>
        <taxon>Deinococci</taxon>
        <taxon>Thermales</taxon>
        <taxon>Thermaceae</taxon>
        <taxon>Meiothermus</taxon>
    </lineage>
</organism>
<dbReference type="Gene3D" id="1.25.40.10">
    <property type="entry name" value="Tetratricopeptide repeat domain"/>
    <property type="match status" value="1"/>
</dbReference>